<accession>A0A0S2JZ76</accession>
<dbReference type="InterPro" id="IPR003594">
    <property type="entry name" value="HATPase_dom"/>
</dbReference>
<dbReference type="Gene3D" id="1.10.287.130">
    <property type="match status" value="1"/>
</dbReference>
<dbReference type="KEGG" id="pphe:PP2015_789"/>
<proteinExistence type="predicted"/>
<protein>
    <recommendedName>
        <fullName evidence="3">histidine kinase</fullName>
        <ecNumber evidence="3">2.7.13.3</ecNumber>
    </recommendedName>
</protein>
<keyword evidence="4" id="KW-0597">Phosphoprotein</keyword>
<keyword evidence="7" id="KW-1133">Transmembrane helix</keyword>
<evidence type="ECO:0000313" key="11">
    <source>
        <dbReference type="Proteomes" id="UP000061457"/>
    </source>
</evidence>
<name>A0A0S2JZ76_9GAMM</name>
<dbReference type="SMART" id="SM00387">
    <property type="entry name" value="HATPase_c"/>
    <property type="match status" value="1"/>
</dbReference>
<evidence type="ECO:0000256" key="1">
    <source>
        <dbReference type="ARBA" id="ARBA00000085"/>
    </source>
</evidence>
<dbReference type="PRINTS" id="PR00344">
    <property type="entry name" value="BCTRLSENSOR"/>
</dbReference>
<keyword evidence="11" id="KW-1185">Reference proteome</keyword>
<reference evidence="10 11" key="1">
    <citation type="submission" date="2015-11" db="EMBL/GenBank/DDBJ databases">
        <authorList>
            <person name="Zhang Y."/>
            <person name="Guo Z."/>
        </authorList>
    </citation>
    <scope>NUCLEOTIDE SEQUENCE [LARGE SCALE GENOMIC DNA]</scope>
    <source>
        <strain evidence="10 11">KCTC 12086</strain>
    </source>
</reference>
<dbReference type="EMBL" id="CP013187">
    <property type="protein sequence ID" value="ALO41308.1"/>
    <property type="molecule type" value="Genomic_DNA"/>
</dbReference>
<dbReference type="InterPro" id="IPR004358">
    <property type="entry name" value="Sig_transdc_His_kin-like_C"/>
</dbReference>
<evidence type="ECO:0000256" key="3">
    <source>
        <dbReference type="ARBA" id="ARBA00012438"/>
    </source>
</evidence>
<evidence type="ECO:0000256" key="2">
    <source>
        <dbReference type="ARBA" id="ARBA00004370"/>
    </source>
</evidence>
<sequence length="602" mass="68917">MRLKSGFIISQACIIISLIVIVVGGIFLHQQSQLNKQTDQQLLEYKNTFSRFLNLQSAFSLYRSKDIENELREHKNNYALAAISLKQRIEKDDIALLLLSQIQVGIGEFEKNLLEQIKLQRRLGFDEDRGLRGFFRKAVHKLQSISSTIENHQFEILVLELRRREKDYLLRWDQKYLKLHKELITKTQQLFLSLPPELSAELNTRLNEYNQGFNQYIYHLETQGQHASQGLKGKNNELSKELGERFDKLYQHINEQQASTAQDYLRNIFILILATSILSLSVSFIINRRMTFSLIAVTSFIKKLSKSEDFSERLKLGGNDELSQFSDDLGVLLSHVETLIERLSMAQKRLIEDAKMASLGGLVKGFAHELNTPLGVAITSESFLRDKVGKLKEDFRQGKISKANLQILLQEFDDSLNLIESNLTRSAELITSFKQVASHQEYDELVEFDILEFLENLIISLRHEIDKHNANITLDIPKGMIIKSYLGAFGQIFTIFIVNSLRHGQVEDKILNIEVSCKFVSGAIHFRFSDDGAGISENLLDKVFEPFVTTKRGEGGTGLGLSIVYNLVTQRLGGHIELQSIEGKGICIYMHFNDLPFRQHFE</sequence>
<dbReference type="OrthoDB" id="9772100at2"/>
<evidence type="ECO:0000256" key="4">
    <source>
        <dbReference type="ARBA" id="ARBA00022553"/>
    </source>
</evidence>
<evidence type="ECO:0000259" key="9">
    <source>
        <dbReference type="PROSITE" id="PS50885"/>
    </source>
</evidence>
<dbReference type="PANTHER" id="PTHR43065:SF47">
    <property type="match status" value="1"/>
</dbReference>
<dbReference type="PROSITE" id="PS50885">
    <property type="entry name" value="HAMP"/>
    <property type="match status" value="1"/>
</dbReference>
<dbReference type="GO" id="GO:0007165">
    <property type="term" value="P:signal transduction"/>
    <property type="evidence" value="ECO:0007669"/>
    <property type="project" value="InterPro"/>
</dbReference>
<dbReference type="SUPFAM" id="SSF55874">
    <property type="entry name" value="ATPase domain of HSP90 chaperone/DNA topoisomerase II/histidine kinase"/>
    <property type="match status" value="1"/>
</dbReference>
<dbReference type="EC" id="2.7.13.3" evidence="3"/>
<dbReference type="AlphaFoldDB" id="A0A0S2JZ76"/>
<dbReference type="PANTHER" id="PTHR43065">
    <property type="entry name" value="SENSOR HISTIDINE KINASE"/>
    <property type="match status" value="1"/>
</dbReference>
<evidence type="ECO:0000256" key="5">
    <source>
        <dbReference type="ARBA" id="ARBA00022679"/>
    </source>
</evidence>
<organism evidence="10 11">
    <name type="scientific">Pseudoalteromonas phenolica</name>
    <dbReference type="NCBI Taxonomy" id="161398"/>
    <lineage>
        <taxon>Bacteria</taxon>
        <taxon>Pseudomonadati</taxon>
        <taxon>Pseudomonadota</taxon>
        <taxon>Gammaproteobacteria</taxon>
        <taxon>Alteromonadales</taxon>
        <taxon>Pseudoalteromonadaceae</taxon>
        <taxon>Pseudoalteromonas</taxon>
    </lineage>
</organism>
<dbReference type="Gene3D" id="6.10.340.10">
    <property type="match status" value="1"/>
</dbReference>
<feature type="domain" description="Histidine kinase" evidence="8">
    <location>
        <begin position="365"/>
        <end position="596"/>
    </location>
</feature>
<evidence type="ECO:0000256" key="6">
    <source>
        <dbReference type="ARBA" id="ARBA00022777"/>
    </source>
</evidence>
<dbReference type="Gene3D" id="3.30.565.10">
    <property type="entry name" value="Histidine kinase-like ATPase, C-terminal domain"/>
    <property type="match status" value="1"/>
</dbReference>
<feature type="transmembrane region" description="Helical" evidence="7">
    <location>
        <begin position="264"/>
        <end position="286"/>
    </location>
</feature>
<dbReference type="PATRIC" id="fig|161398.10.peg.802"/>
<dbReference type="InterPro" id="IPR005467">
    <property type="entry name" value="His_kinase_dom"/>
</dbReference>
<dbReference type="Pfam" id="PF02518">
    <property type="entry name" value="HATPase_c"/>
    <property type="match status" value="1"/>
</dbReference>
<keyword evidence="5" id="KW-0808">Transferase</keyword>
<dbReference type="STRING" id="161398.PP2015_789"/>
<dbReference type="GO" id="GO:0004673">
    <property type="term" value="F:protein histidine kinase activity"/>
    <property type="evidence" value="ECO:0007669"/>
    <property type="project" value="UniProtKB-EC"/>
</dbReference>
<dbReference type="PROSITE" id="PS50109">
    <property type="entry name" value="HIS_KIN"/>
    <property type="match status" value="1"/>
</dbReference>
<comment type="subcellular location">
    <subcellularLocation>
        <location evidence="2">Membrane</location>
    </subcellularLocation>
</comment>
<evidence type="ECO:0000256" key="7">
    <source>
        <dbReference type="SAM" id="Phobius"/>
    </source>
</evidence>
<feature type="transmembrane region" description="Helical" evidence="7">
    <location>
        <begin position="7"/>
        <end position="28"/>
    </location>
</feature>
<gene>
    <name evidence="10" type="ORF">PP2015_789</name>
</gene>
<dbReference type="RefSeq" id="WP_058029058.1">
    <property type="nucleotide sequence ID" value="NZ_CP013187.1"/>
</dbReference>
<keyword evidence="7" id="KW-0812">Transmembrane</keyword>
<dbReference type="InterPro" id="IPR036890">
    <property type="entry name" value="HATPase_C_sf"/>
</dbReference>
<keyword evidence="6" id="KW-0418">Kinase</keyword>
<evidence type="ECO:0000313" key="10">
    <source>
        <dbReference type="EMBL" id="ALO41308.1"/>
    </source>
</evidence>
<keyword evidence="7" id="KW-0472">Membrane</keyword>
<dbReference type="GO" id="GO:0016020">
    <property type="term" value="C:membrane"/>
    <property type="evidence" value="ECO:0007669"/>
    <property type="project" value="UniProtKB-SubCell"/>
</dbReference>
<dbReference type="Proteomes" id="UP000061457">
    <property type="component" value="Chromosome I"/>
</dbReference>
<dbReference type="InterPro" id="IPR003660">
    <property type="entry name" value="HAMP_dom"/>
</dbReference>
<feature type="domain" description="HAMP" evidence="9">
    <location>
        <begin position="288"/>
        <end position="341"/>
    </location>
</feature>
<evidence type="ECO:0000259" key="8">
    <source>
        <dbReference type="PROSITE" id="PS50109"/>
    </source>
</evidence>
<comment type="catalytic activity">
    <reaction evidence="1">
        <text>ATP + protein L-histidine = ADP + protein N-phospho-L-histidine.</text>
        <dbReference type="EC" id="2.7.13.3"/>
    </reaction>
</comment>